<dbReference type="PANTHER" id="PTHR38767:SF1">
    <property type="entry name" value="DNA POLYMERASE III SUBUNIT CHI"/>
    <property type="match status" value="1"/>
</dbReference>
<dbReference type="InterPro" id="IPR007459">
    <property type="entry name" value="DNA_pol3_chi"/>
</dbReference>
<dbReference type="RefSeq" id="WP_099863261.1">
    <property type="nucleotide sequence ID" value="NZ_PEOG01000063.1"/>
</dbReference>
<name>A0A2G9C504_9BURK</name>
<accession>A0A2G9C504</accession>
<reference evidence="1 2" key="1">
    <citation type="submission" date="2017-11" db="EMBL/GenBank/DDBJ databases">
        <title>Draft genome sequence of Mitsuaria sp. HWN-4.</title>
        <authorList>
            <person name="Gundlapally S.R."/>
        </authorList>
    </citation>
    <scope>NUCLEOTIDE SEQUENCE [LARGE SCALE GENOMIC DNA]</scope>
    <source>
        <strain evidence="1 2">HWN-4</strain>
    </source>
</reference>
<dbReference type="SUPFAM" id="SSF102400">
    <property type="entry name" value="DNA polymerase III chi subunit"/>
    <property type="match status" value="1"/>
</dbReference>
<dbReference type="PANTHER" id="PTHR38767">
    <property type="entry name" value="DNA POLYMERASE III SUBUNIT CHI"/>
    <property type="match status" value="1"/>
</dbReference>
<organism evidence="1 2">
    <name type="scientific">Roseateles chitinivorans</name>
    <dbReference type="NCBI Taxonomy" id="2917965"/>
    <lineage>
        <taxon>Bacteria</taxon>
        <taxon>Pseudomonadati</taxon>
        <taxon>Pseudomonadota</taxon>
        <taxon>Betaproteobacteria</taxon>
        <taxon>Burkholderiales</taxon>
        <taxon>Sphaerotilaceae</taxon>
        <taxon>Roseateles</taxon>
    </lineage>
</organism>
<dbReference type="OrthoDB" id="5297568at2"/>
<evidence type="ECO:0000313" key="1">
    <source>
        <dbReference type="EMBL" id="PIM51478.1"/>
    </source>
</evidence>
<sequence>MTEVNFYTGVPDRQVYACRLLRKTQAAGLTVGVWGPMRLLERLDQTLWTFDPGEFLPHLLLRGDTPPLLRERTPILLSDQLDALAGCQVLLNFEPDVPPGLERFERVLELVSTDAEQVAAGRGRFKAYKALGLTLNHHVMSA</sequence>
<dbReference type="GO" id="GO:0006260">
    <property type="term" value="P:DNA replication"/>
    <property type="evidence" value="ECO:0007669"/>
    <property type="project" value="InterPro"/>
</dbReference>
<dbReference type="GO" id="GO:0032298">
    <property type="term" value="P:positive regulation of DNA-templated DNA replication initiation"/>
    <property type="evidence" value="ECO:0007669"/>
    <property type="project" value="TreeGrafter"/>
</dbReference>
<dbReference type="GO" id="GO:0003677">
    <property type="term" value="F:DNA binding"/>
    <property type="evidence" value="ECO:0007669"/>
    <property type="project" value="InterPro"/>
</dbReference>
<dbReference type="Gene3D" id="3.40.50.10110">
    <property type="entry name" value="DNA polymerase III subunit chi"/>
    <property type="match status" value="1"/>
</dbReference>
<proteinExistence type="predicted"/>
<keyword evidence="2" id="KW-1185">Reference proteome</keyword>
<dbReference type="AlphaFoldDB" id="A0A2G9C504"/>
<dbReference type="Proteomes" id="UP000231501">
    <property type="component" value="Unassembled WGS sequence"/>
</dbReference>
<dbReference type="Pfam" id="PF04364">
    <property type="entry name" value="DNA_pol3_chi"/>
    <property type="match status" value="1"/>
</dbReference>
<protein>
    <submittedName>
        <fullName evidence="1">DNA polymerase III subunit chi</fullName>
    </submittedName>
</protein>
<evidence type="ECO:0000313" key="2">
    <source>
        <dbReference type="Proteomes" id="UP000231501"/>
    </source>
</evidence>
<dbReference type="EMBL" id="PEOG01000063">
    <property type="protein sequence ID" value="PIM51478.1"/>
    <property type="molecule type" value="Genomic_DNA"/>
</dbReference>
<dbReference type="InterPro" id="IPR036768">
    <property type="entry name" value="PolIII_chi_sf"/>
</dbReference>
<gene>
    <name evidence="1" type="ORF">CS062_19595</name>
</gene>
<comment type="caution">
    <text evidence="1">The sequence shown here is derived from an EMBL/GenBank/DDBJ whole genome shotgun (WGS) entry which is preliminary data.</text>
</comment>
<dbReference type="GO" id="GO:0003887">
    <property type="term" value="F:DNA-directed DNA polymerase activity"/>
    <property type="evidence" value="ECO:0007669"/>
    <property type="project" value="InterPro"/>
</dbReference>